<gene>
    <name evidence="1" type="ORF">F4821DRAFT_265117</name>
</gene>
<dbReference type="Proteomes" id="UP001497680">
    <property type="component" value="Unassembled WGS sequence"/>
</dbReference>
<proteinExistence type="predicted"/>
<evidence type="ECO:0000313" key="1">
    <source>
        <dbReference type="EMBL" id="KAI6081252.1"/>
    </source>
</evidence>
<evidence type="ECO:0000313" key="2">
    <source>
        <dbReference type="Proteomes" id="UP001497680"/>
    </source>
</evidence>
<reference evidence="1 2" key="1">
    <citation type="journal article" date="2022" name="New Phytol.">
        <title>Ecological generalism drives hyperdiversity of secondary metabolite gene clusters in xylarialean endophytes.</title>
        <authorList>
            <person name="Franco M.E.E."/>
            <person name="Wisecaver J.H."/>
            <person name="Arnold A.E."/>
            <person name="Ju Y.M."/>
            <person name="Slot J.C."/>
            <person name="Ahrendt S."/>
            <person name="Moore L.P."/>
            <person name="Eastman K.E."/>
            <person name="Scott K."/>
            <person name="Konkel Z."/>
            <person name="Mondo S.J."/>
            <person name="Kuo A."/>
            <person name="Hayes R.D."/>
            <person name="Haridas S."/>
            <person name="Andreopoulos B."/>
            <person name="Riley R."/>
            <person name="LaButti K."/>
            <person name="Pangilinan J."/>
            <person name="Lipzen A."/>
            <person name="Amirebrahimi M."/>
            <person name="Yan J."/>
            <person name="Adam C."/>
            <person name="Keymanesh K."/>
            <person name="Ng V."/>
            <person name="Louie K."/>
            <person name="Northen T."/>
            <person name="Drula E."/>
            <person name="Henrissat B."/>
            <person name="Hsieh H.M."/>
            <person name="Youens-Clark K."/>
            <person name="Lutzoni F."/>
            <person name="Miadlikowska J."/>
            <person name="Eastwood D.C."/>
            <person name="Hamelin R.C."/>
            <person name="Grigoriev I.V."/>
            <person name="U'Ren J.M."/>
        </authorList>
    </citation>
    <scope>NUCLEOTIDE SEQUENCE [LARGE SCALE GENOMIC DNA]</scope>
    <source>
        <strain evidence="1 2">ER1909</strain>
    </source>
</reference>
<sequence length="490" mass="52857">MLDARMTQKIDTRDAMRVLSDQFHRLSPLQRNFFDVLADYCSEISKKGNSGAQKIMDGTPGFLDMSKVVDRYLKYCRERQLPAFVPGTSNVDPQKDLSRFDVPDKYREFMIEPSQFASGLEDTPDGKRKRDHESSTSKTPKRSRLGQAYTPSPLATSTPLSYTQDAQRHGGQVPMAGTRISQINTGLPTPPLSRTPRSLSQPGLAPSQLAPNSQKRPVIQQPTPIIRQPTPAIRQPTPIIRQPTPVAPTNVEQPTNSPNPNPQLGQSDGSANGNSTATWGPLEFMAQHRRQQEEADARMRSSTSSPAPEPDTPKPPKTTNLAQKSDFAGDDEDDMEDLFGKMPAPGAQEDLFGESPVLKAQEPVTGSNGDDSTGYNLSEGPGGSVQDRLPETNQGPAQGLAIAAPSSAQTPGRGQGKTPGKSKAGERKRESMSETSVTEKPTGNSAFICPVPGCGKGFEDSRGLKAHTDCTHIGMLPQSASKEGNGQSQE</sequence>
<protein>
    <submittedName>
        <fullName evidence="1">Uncharacterized protein</fullName>
    </submittedName>
</protein>
<keyword evidence="2" id="KW-1185">Reference proteome</keyword>
<organism evidence="1 2">
    <name type="scientific">Hypoxylon rubiginosum</name>
    <dbReference type="NCBI Taxonomy" id="110542"/>
    <lineage>
        <taxon>Eukaryota</taxon>
        <taxon>Fungi</taxon>
        <taxon>Dikarya</taxon>
        <taxon>Ascomycota</taxon>
        <taxon>Pezizomycotina</taxon>
        <taxon>Sordariomycetes</taxon>
        <taxon>Xylariomycetidae</taxon>
        <taxon>Xylariales</taxon>
        <taxon>Hypoxylaceae</taxon>
        <taxon>Hypoxylon</taxon>
    </lineage>
</organism>
<accession>A0ACC0CLP1</accession>
<dbReference type="EMBL" id="MU394402">
    <property type="protein sequence ID" value="KAI6081252.1"/>
    <property type="molecule type" value="Genomic_DNA"/>
</dbReference>
<name>A0ACC0CLP1_9PEZI</name>
<comment type="caution">
    <text evidence="1">The sequence shown here is derived from an EMBL/GenBank/DDBJ whole genome shotgun (WGS) entry which is preliminary data.</text>
</comment>